<evidence type="ECO:0000313" key="1">
    <source>
        <dbReference type="EMBL" id="PRR79329.1"/>
    </source>
</evidence>
<dbReference type="SUPFAM" id="SSF52980">
    <property type="entry name" value="Restriction endonuclease-like"/>
    <property type="match status" value="1"/>
</dbReference>
<dbReference type="AlphaFoldDB" id="A0A2T0B615"/>
<dbReference type="InterPro" id="IPR011335">
    <property type="entry name" value="Restrct_endonuc-II-like"/>
</dbReference>
<keyword evidence="2" id="KW-1185">Reference proteome</keyword>
<dbReference type="Proteomes" id="UP000237798">
    <property type="component" value="Unassembled WGS sequence"/>
</dbReference>
<dbReference type="EMBL" id="PVXP01000106">
    <property type="protein sequence ID" value="PRR79329.1"/>
    <property type="molecule type" value="Genomic_DNA"/>
</dbReference>
<name>A0A2T0B615_9CLOT</name>
<dbReference type="Gene3D" id="3.40.50.10770">
    <property type="entry name" value="Hypothetical protein VC1899 like domain (Restriction endonuclease-like)"/>
    <property type="match status" value="1"/>
</dbReference>
<reference evidence="1 2" key="1">
    <citation type="submission" date="2018-03" db="EMBL/GenBank/DDBJ databases">
        <title>Genome sequence of Clostridium luticellarii DSM 29923.</title>
        <authorList>
            <person name="Poehlein A."/>
            <person name="Daniel R."/>
        </authorList>
    </citation>
    <scope>NUCLEOTIDE SEQUENCE [LARGE SCALE GENOMIC DNA]</scope>
    <source>
        <strain evidence="1 2">DSM 29923</strain>
    </source>
</reference>
<organism evidence="1 2">
    <name type="scientific">Clostridium luticellarii</name>
    <dbReference type="NCBI Taxonomy" id="1691940"/>
    <lineage>
        <taxon>Bacteria</taxon>
        <taxon>Bacillati</taxon>
        <taxon>Bacillota</taxon>
        <taxon>Clostridia</taxon>
        <taxon>Eubacteriales</taxon>
        <taxon>Clostridiaceae</taxon>
        <taxon>Clostridium</taxon>
    </lineage>
</organism>
<gene>
    <name evidence="1" type="ORF">CLLU_35280</name>
</gene>
<accession>A0A2T0B615</accession>
<dbReference type="OrthoDB" id="2059911at2"/>
<protein>
    <submittedName>
        <fullName evidence="1">Uncharacterized protein</fullName>
    </submittedName>
</protein>
<evidence type="ECO:0000313" key="2">
    <source>
        <dbReference type="Proteomes" id="UP000237798"/>
    </source>
</evidence>
<dbReference type="RefSeq" id="WP_106011068.1">
    <property type="nucleotide sequence ID" value="NZ_PVXP01000106.1"/>
</dbReference>
<comment type="caution">
    <text evidence="1">The sequence shown here is derived from an EMBL/GenBank/DDBJ whole genome shotgun (WGS) entry which is preliminary data.</text>
</comment>
<proteinExistence type="predicted"/>
<sequence length="432" mass="50671">MEEKKPDALVVCSTLNQITNYLVIKEYMPEKVYNITFDEKARKKMNENIKIDDWDKQLKNLCKEKLKIDDSNIKDICLGESDFYNIEDIVDKIDGEIDENDKKTIYWHITGGQRLVAMAVAEFIKDRSQDKWVYMEGNIEKLLEYDNELKSKNVINYSNRDLDFKQAFDLTGFKYNDKLSSTNVLDINNKEINENLGKEQEFYNILYGIFCTDASFREQLLESNSEKTENERKEYITKAFKDLKEYNKKDSERLKNCKYDIYKSDEMKKSCPAGYIFEKIAGYKIYKALRNAKFKHNINQIAFSIKTQFDDRDDKVKKDDKDNKNKGYSIIDELDIALLSSTGKLINFECKTGGMEGDNAKSHNYTTYRLSGVFGMPILISPLLENERKHKEKIEKFGKQCGAIRSAERAELYVWTIDKIEENLKDLLRIRE</sequence>